<dbReference type="Proteomes" id="UP000281547">
    <property type="component" value="Unassembled WGS sequence"/>
</dbReference>
<proteinExistence type="inferred from homology"/>
<protein>
    <submittedName>
        <fullName evidence="6">ABC transporter substrate-binding protein</fullName>
    </submittedName>
</protein>
<dbReference type="InterPro" id="IPR030678">
    <property type="entry name" value="Peptide/Ni-bd"/>
</dbReference>
<keyword evidence="3 4" id="KW-0732">Signal</keyword>
<dbReference type="GO" id="GO:0030288">
    <property type="term" value="C:outer membrane-bounded periplasmic space"/>
    <property type="evidence" value="ECO:0007669"/>
    <property type="project" value="TreeGrafter"/>
</dbReference>
<dbReference type="PANTHER" id="PTHR30290">
    <property type="entry name" value="PERIPLASMIC BINDING COMPONENT OF ABC TRANSPORTER"/>
    <property type="match status" value="1"/>
</dbReference>
<evidence type="ECO:0000259" key="5">
    <source>
        <dbReference type="Pfam" id="PF00496"/>
    </source>
</evidence>
<dbReference type="GO" id="GO:0015833">
    <property type="term" value="P:peptide transport"/>
    <property type="evidence" value="ECO:0007669"/>
    <property type="project" value="TreeGrafter"/>
</dbReference>
<feature type="domain" description="Solute-binding protein family 5" evidence="5">
    <location>
        <begin position="117"/>
        <end position="533"/>
    </location>
</feature>
<organism evidence="6 7">
    <name type="scientific">Arsenicitalea aurantiaca</name>
    <dbReference type="NCBI Taxonomy" id="1783274"/>
    <lineage>
        <taxon>Bacteria</taxon>
        <taxon>Pseudomonadati</taxon>
        <taxon>Pseudomonadota</taxon>
        <taxon>Alphaproteobacteria</taxon>
        <taxon>Hyphomicrobiales</taxon>
        <taxon>Devosiaceae</taxon>
        <taxon>Arsenicitalea</taxon>
    </lineage>
</organism>
<feature type="chain" id="PRO_5019396659" evidence="4">
    <location>
        <begin position="24"/>
        <end position="628"/>
    </location>
</feature>
<accession>A0A433X429</accession>
<dbReference type="Gene3D" id="3.40.190.10">
    <property type="entry name" value="Periplasmic binding protein-like II"/>
    <property type="match status" value="1"/>
</dbReference>
<evidence type="ECO:0000313" key="7">
    <source>
        <dbReference type="Proteomes" id="UP000281547"/>
    </source>
</evidence>
<comment type="caution">
    <text evidence="6">The sequence shown here is derived from an EMBL/GenBank/DDBJ whole genome shotgun (WGS) entry which is preliminary data.</text>
</comment>
<dbReference type="PANTHER" id="PTHR30290:SF64">
    <property type="entry name" value="ABC TRANSPORTER PERIPLASMIC BINDING PROTEIN"/>
    <property type="match status" value="1"/>
</dbReference>
<comment type="subcellular location">
    <subcellularLocation>
        <location evidence="1">Periplasm</location>
    </subcellularLocation>
</comment>
<dbReference type="GO" id="GO:1904680">
    <property type="term" value="F:peptide transmembrane transporter activity"/>
    <property type="evidence" value="ECO:0007669"/>
    <property type="project" value="TreeGrafter"/>
</dbReference>
<evidence type="ECO:0000313" key="6">
    <source>
        <dbReference type="EMBL" id="RUT28812.1"/>
    </source>
</evidence>
<dbReference type="Pfam" id="PF00496">
    <property type="entry name" value="SBP_bac_5"/>
    <property type="match status" value="1"/>
</dbReference>
<sequence>MKPLSRLVLALGATLALTGPLLSQEAAPPPDMADEAHADTWLFGTSLIDEPKYAEGFPHFDYVNPDAPKGGVLRLSASGGFDTFNPILPAGEPAAGLGLVYETLMTSSLDEVSTQYGLIAEAFRYPADYSSVTFRLDPDARWHDGEPVTAEDVKWSFEKMVELNPNMANYYQNVVSAEVTGEREVTFTFDEAGNRELPHIMGQVLVMPQHWWEGTGANGQQRNIGASTLEPPLGSGPYRIARFTAGRSVAFERVEDYWGADKPVNVGTNNFNEMRYTYYRDETVRFEAFKGDQFDFWQEAIARRWATGYEIPAVTEGRIIRETYENPFRSSGILFGFVPNLRLEKFQDPRVREALNYAYDFETLNQTLFYEQYRRIDSYFFGTELASSGLPEGEELEILESVRDLVPESVFTEVYTNPVGGDQTQLRANLREALRLFSEAGYTLEGNRLVDANGQQFGFEILIDNPILEPMITAFQTNLQAIGINATIRTLAADPAQYLNRLRSRDFEMVYERWGQSLSPGNEQRFMWGSSSAEGDSSNYLGVADPGIDQLINRVIFADDRETLIAATRALDRVLLHNHFVVPTYTAGSARIAYWNRFSHPEELPEYAIGFPSIWWYDDAKAAATGGR</sequence>
<feature type="signal peptide" evidence="4">
    <location>
        <begin position="1"/>
        <end position="23"/>
    </location>
</feature>
<dbReference type="PIRSF" id="PIRSF002741">
    <property type="entry name" value="MppA"/>
    <property type="match status" value="1"/>
</dbReference>
<evidence type="ECO:0000256" key="2">
    <source>
        <dbReference type="ARBA" id="ARBA00005695"/>
    </source>
</evidence>
<dbReference type="GO" id="GO:0043190">
    <property type="term" value="C:ATP-binding cassette (ABC) transporter complex"/>
    <property type="evidence" value="ECO:0007669"/>
    <property type="project" value="InterPro"/>
</dbReference>
<comment type="similarity">
    <text evidence="2">Belongs to the bacterial solute-binding protein 5 family.</text>
</comment>
<dbReference type="OrthoDB" id="9803988at2"/>
<dbReference type="AlphaFoldDB" id="A0A433X429"/>
<dbReference type="GO" id="GO:0042884">
    <property type="term" value="P:microcin transport"/>
    <property type="evidence" value="ECO:0007669"/>
    <property type="project" value="TreeGrafter"/>
</dbReference>
<keyword evidence="7" id="KW-1185">Reference proteome</keyword>
<dbReference type="RefSeq" id="WP_127189536.1">
    <property type="nucleotide sequence ID" value="NZ_RZNJ01000006.1"/>
</dbReference>
<dbReference type="EMBL" id="RZNJ01000006">
    <property type="protein sequence ID" value="RUT28812.1"/>
    <property type="molecule type" value="Genomic_DNA"/>
</dbReference>
<evidence type="ECO:0000256" key="3">
    <source>
        <dbReference type="ARBA" id="ARBA00022729"/>
    </source>
</evidence>
<name>A0A433X429_9HYPH</name>
<dbReference type="Gene3D" id="3.10.105.10">
    <property type="entry name" value="Dipeptide-binding Protein, Domain 3"/>
    <property type="match status" value="1"/>
</dbReference>
<dbReference type="CDD" id="cd08497">
    <property type="entry name" value="MbnE-like"/>
    <property type="match status" value="1"/>
</dbReference>
<gene>
    <name evidence="6" type="ORF">EMQ25_15600</name>
</gene>
<dbReference type="InterPro" id="IPR000914">
    <property type="entry name" value="SBP_5_dom"/>
</dbReference>
<dbReference type="InterPro" id="IPR039424">
    <property type="entry name" value="SBP_5"/>
</dbReference>
<evidence type="ECO:0000256" key="4">
    <source>
        <dbReference type="SAM" id="SignalP"/>
    </source>
</evidence>
<evidence type="ECO:0000256" key="1">
    <source>
        <dbReference type="ARBA" id="ARBA00004418"/>
    </source>
</evidence>
<dbReference type="SUPFAM" id="SSF53850">
    <property type="entry name" value="Periplasmic binding protein-like II"/>
    <property type="match status" value="1"/>
</dbReference>
<reference evidence="6 7" key="1">
    <citation type="journal article" date="2016" name="Int. J. Syst. Evol. Microbiol.">
        <title>Arsenicitalea aurantiaca gen. nov., sp. nov., a new member of the family Hyphomicrobiaceae, isolated from high-arsenic sediment.</title>
        <authorList>
            <person name="Mu Y."/>
            <person name="Zhou L."/>
            <person name="Zeng X.C."/>
            <person name="Liu L."/>
            <person name="Pan Y."/>
            <person name="Chen X."/>
            <person name="Wang J."/>
            <person name="Li S."/>
            <person name="Li W.J."/>
            <person name="Wang Y."/>
        </authorList>
    </citation>
    <scope>NUCLEOTIDE SEQUENCE [LARGE SCALE GENOMIC DNA]</scope>
    <source>
        <strain evidence="6 7">42-50</strain>
    </source>
</reference>